<dbReference type="InterPro" id="IPR015943">
    <property type="entry name" value="WD40/YVTN_repeat-like_dom_sf"/>
</dbReference>
<dbReference type="CDD" id="cd15482">
    <property type="entry name" value="Sialidase_non-viral"/>
    <property type="match status" value="1"/>
</dbReference>
<dbReference type="SUPFAM" id="SSF110296">
    <property type="entry name" value="Oligoxyloglucan reducing end-specific cellobiohydrolase"/>
    <property type="match status" value="2"/>
</dbReference>
<evidence type="ECO:0008006" key="3">
    <source>
        <dbReference type="Google" id="ProtNLM"/>
    </source>
</evidence>
<dbReference type="Proteomes" id="UP000030428">
    <property type="component" value="Unassembled WGS sequence"/>
</dbReference>
<dbReference type="PANTHER" id="PTHR43739:SF5">
    <property type="entry name" value="EXO-ALPHA-SIALIDASE"/>
    <property type="match status" value="1"/>
</dbReference>
<comment type="caution">
    <text evidence="1">The sequence shown here is derived from an EMBL/GenBank/DDBJ whole genome shotgun (WGS) entry which is preliminary data.</text>
</comment>
<dbReference type="InterPro" id="IPR036278">
    <property type="entry name" value="Sialidase_sf"/>
</dbReference>
<evidence type="ECO:0000313" key="1">
    <source>
        <dbReference type="EMBL" id="KHD07736.1"/>
    </source>
</evidence>
<name>A0A0A6RV36_9GAMM</name>
<dbReference type="PANTHER" id="PTHR43739">
    <property type="entry name" value="XYLOGLUCANASE (EUROFUNG)"/>
    <property type="match status" value="1"/>
</dbReference>
<sequence>MHFSTLKVLSRLNAQGILSLGILSISCGTVAFDSAQPVLKEQTLKSQQTTAPAEWRVMPVRSKVEFDQGKLGGEGEQHPHSIARCLNHPEYIYFSQDVAGIWRSKDNGDTWEKALDKGLWVNMGQSIEVDPVDPQTVFLISDNGWNYLDEKRQGLYRSSNGGDNWDYLLPVPTNFSVNHHRIYRHNIAYDPSTITETGAQRWYVAFPASQQSYDSGLNPPEKFPQSKIEAMQLYGGGSYRPAPENPYPENDENENILVSQAALDGGLYRSEDMGVTWTSTPVSSLPGHTTVYAIQTHPTDGQTVYLASNLGLFISDARGENFMPLGNLPAQHHVSSIAINPEDPQIIYVTLYEERVRSWGILKVGKGLYQSQDGGETFSELKEYDAARVFMNPGHPEVLYLSGNYTNSIVSHDGGLTWENMAVNPTHGLSREWKTAMTGEMTGIVGNPNNPNEAVAYSLATLWKTTDGGQTFNENSTLFSGFAWAFYNSGVAFDSFDPQRLAFFNLDVGTTITSTGTDYFEWLNEHAWGWYKTCVVNKGHGGEIREIPCTEEGAIKKILWLGTYSGSFQPIEGSQIIVASIGTYFRTSLMRSEDNGSTWKLVEKAKEDETYHDIFEMNEFVAFHPQAPNIVYAGNKISYDAGQTFVDIDFAEYAQPALPKILGMCLSQPDTVYAMDGYMLQILRSDDRGQTWRLYTQPGWQFLKFDRIPTFAVNPEDCDRIYSFDEKGDLAFFDGSEWHSTGVLALAGGLEVGNFVRTIAIDPNHPEIIYAGMFASGIPGIWRSVDGGDSWEDISNNLPRSNQRSMAVNPHTGSLFTGSPVGTWVFPPPYESDTLIYDKLVSYPE</sequence>
<dbReference type="GO" id="GO:0010411">
    <property type="term" value="P:xyloglucan metabolic process"/>
    <property type="evidence" value="ECO:0007669"/>
    <property type="project" value="TreeGrafter"/>
</dbReference>
<dbReference type="EMBL" id="JSZA02000175">
    <property type="protein sequence ID" value="KHD07736.1"/>
    <property type="molecule type" value="Genomic_DNA"/>
</dbReference>
<dbReference type="Gene3D" id="2.130.10.10">
    <property type="entry name" value="YVTN repeat-like/Quinoprotein amine dehydrogenase"/>
    <property type="match status" value="4"/>
</dbReference>
<evidence type="ECO:0000313" key="2">
    <source>
        <dbReference type="Proteomes" id="UP000030428"/>
    </source>
</evidence>
<organism evidence="1 2">
    <name type="scientific">Candidatus Thiomargarita nelsonii</name>
    <dbReference type="NCBI Taxonomy" id="1003181"/>
    <lineage>
        <taxon>Bacteria</taxon>
        <taxon>Pseudomonadati</taxon>
        <taxon>Pseudomonadota</taxon>
        <taxon>Gammaproteobacteria</taxon>
        <taxon>Thiotrichales</taxon>
        <taxon>Thiotrichaceae</taxon>
        <taxon>Thiomargarita</taxon>
    </lineage>
</organism>
<dbReference type="PROSITE" id="PS51257">
    <property type="entry name" value="PROKAR_LIPOPROTEIN"/>
    <property type="match status" value="1"/>
</dbReference>
<accession>A0A0A6RV36</accession>
<dbReference type="InterPro" id="IPR052025">
    <property type="entry name" value="Xyloglucanase_GH74"/>
</dbReference>
<dbReference type="AlphaFoldDB" id="A0A0A6RV36"/>
<keyword evidence="2" id="KW-1185">Reference proteome</keyword>
<proteinExistence type="predicted"/>
<gene>
    <name evidence="1" type="ORF">PN36_27840</name>
</gene>
<reference evidence="1 2" key="1">
    <citation type="journal article" date="2016" name="Front. Microbiol.">
        <title>Single-Cell (Meta-)Genomics of a Dimorphic Candidatus Thiomargarita nelsonii Reveals Genomic Plasticity.</title>
        <authorList>
            <person name="Flood B.E."/>
            <person name="Fliss P."/>
            <person name="Jones D.S."/>
            <person name="Dick G.J."/>
            <person name="Jain S."/>
            <person name="Kaster A.K."/>
            <person name="Winkel M."/>
            <person name="Mussmann M."/>
            <person name="Bailey J."/>
        </authorList>
    </citation>
    <scope>NUCLEOTIDE SEQUENCE [LARGE SCALE GENOMIC DNA]</scope>
    <source>
        <strain evidence="1">Hydrate Ridge</strain>
    </source>
</reference>
<protein>
    <recommendedName>
        <fullName evidence="3">Sortilin N-terminal domain-containing protein</fullName>
    </recommendedName>
</protein>
<dbReference type="SUPFAM" id="SSF50939">
    <property type="entry name" value="Sialidases"/>
    <property type="match status" value="1"/>
</dbReference>